<dbReference type="GO" id="GO:0000209">
    <property type="term" value="P:protein polyubiquitination"/>
    <property type="evidence" value="ECO:0007669"/>
    <property type="project" value="TreeGrafter"/>
</dbReference>
<gene>
    <name evidence="1" type="ORF">HMPREF1624_07655</name>
</gene>
<proteinExistence type="predicted"/>
<dbReference type="GO" id="GO:0031624">
    <property type="term" value="F:ubiquitin conjugating enzyme binding"/>
    <property type="evidence" value="ECO:0007669"/>
    <property type="project" value="TreeGrafter"/>
</dbReference>
<dbReference type="GO" id="GO:0030332">
    <property type="term" value="F:cyclin binding"/>
    <property type="evidence" value="ECO:0007669"/>
    <property type="project" value="TreeGrafter"/>
</dbReference>
<reference evidence="2" key="1">
    <citation type="journal article" date="2014" name="Genome Announc.">
        <title>Genome sequence of the pathogenic fungus Sporothrix schenckii (ATCC 58251).</title>
        <authorList>
            <person name="Cuomo C.A."/>
            <person name="Rodriguez-Del Valle N."/>
            <person name="Perez-Sanchez L."/>
            <person name="Abouelleil A."/>
            <person name="Goldberg J."/>
            <person name="Young S."/>
            <person name="Zeng Q."/>
            <person name="Birren B.W."/>
        </authorList>
    </citation>
    <scope>NUCLEOTIDE SEQUENCE [LARGE SCALE GENOMIC DNA]</scope>
    <source>
        <strain evidence="2">ATCC 58251 / de Perez 2211183</strain>
    </source>
</reference>
<dbReference type="GO" id="GO:0051865">
    <property type="term" value="P:protein autoubiquitination"/>
    <property type="evidence" value="ECO:0007669"/>
    <property type="project" value="TreeGrafter"/>
</dbReference>
<dbReference type="Pfam" id="PF09814">
    <property type="entry name" value="HECT_2"/>
    <property type="match status" value="1"/>
</dbReference>
<dbReference type="AlphaFoldDB" id="U7PMZ7"/>
<protein>
    <recommendedName>
        <fullName evidence="3">Ubiquitin-conjugating enzyme E2C-binding protein</fullName>
    </recommendedName>
</protein>
<evidence type="ECO:0000313" key="2">
    <source>
        <dbReference type="Proteomes" id="UP000018087"/>
    </source>
</evidence>
<accession>U7PMZ7</accession>
<dbReference type="Proteomes" id="UP000018087">
    <property type="component" value="Unassembled WGS sequence"/>
</dbReference>
<keyword evidence="2" id="KW-1185">Reference proteome</keyword>
<dbReference type="PANTHER" id="PTHR31531">
    <property type="entry name" value="E3 UBIQUITIN-PROTEIN LIGASE E3D FAMILY MEMBER"/>
    <property type="match status" value="1"/>
</dbReference>
<dbReference type="InterPro" id="IPR019193">
    <property type="entry name" value="UBQ-conj_enz_E2-bd_prot"/>
</dbReference>
<dbReference type="GO" id="GO:0005829">
    <property type="term" value="C:cytosol"/>
    <property type="evidence" value="ECO:0007669"/>
    <property type="project" value="TreeGrafter"/>
</dbReference>
<dbReference type="eggNOG" id="KOG4784">
    <property type="taxonomic scope" value="Eukaryota"/>
</dbReference>
<dbReference type="OrthoDB" id="66510at2759"/>
<evidence type="ECO:0000313" key="1">
    <source>
        <dbReference type="EMBL" id="ERS96119.1"/>
    </source>
</evidence>
<name>U7PMZ7_SPOS1</name>
<dbReference type="EMBL" id="KI440851">
    <property type="protein sequence ID" value="ERS96119.1"/>
    <property type="molecule type" value="Genomic_DNA"/>
</dbReference>
<dbReference type="PANTHER" id="PTHR31531:SF2">
    <property type="entry name" value="E3 UBIQUITIN-PROTEIN LIGASE E3D"/>
    <property type="match status" value="1"/>
</dbReference>
<dbReference type="HOGENOM" id="CLU_029122_1_1_1"/>
<dbReference type="GO" id="GO:0043161">
    <property type="term" value="P:proteasome-mediated ubiquitin-dependent protein catabolic process"/>
    <property type="evidence" value="ECO:0007669"/>
    <property type="project" value="TreeGrafter"/>
</dbReference>
<sequence>MPTTPIAATPPIQLYAELLVNIRQVSVSVSFAGPIEARQTTAEVLPDGVTLRVRRRGKDDGDQQTAVLTLPGRVAVTAAGAQLPVPGPALASGYVAWRLPLQGPTTQNGQTDDTDLAPWSAPDLSLGSSVCCRGCSAELVAAHRIQAWKDLPSDNWAEMMEFWHCHKPDVKETETAGGPGAAAKNGVDTGTGLANRGYGANSTISADADVGFVDLTTLLVSEVDCHGVLFSESTVDKASSRLDEVLSTVQTAATNAAATTANTVAAPRGLSVFCAACRAQVGYFTLRQQSIHLFKWQVQVATAGQQGQPTIADCVAATLVATIQRTGSSKSLILPIYELEGRVLGTEDRENVLQVWVLNGSIVYSSGRSRSPSTPTPSRAVKLLYKHIPRAEADTILESLNSDVQEINLPRETIGAVTELLESSTQLLPARDRDFKEWRIGVLDRWDPRRQSNG</sequence>
<dbReference type="GO" id="GO:0006513">
    <property type="term" value="P:protein monoubiquitination"/>
    <property type="evidence" value="ECO:0007669"/>
    <property type="project" value="TreeGrafter"/>
</dbReference>
<organism evidence="1 2">
    <name type="scientific">Sporothrix schenckii (strain ATCC 58251 / de Perez 2211183)</name>
    <name type="common">Rose-picker's disease fungus</name>
    <dbReference type="NCBI Taxonomy" id="1391915"/>
    <lineage>
        <taxon>Eukaryota</taxon>
        <taxon>Fungi</taxon>
        <taxon>Dikarya</taxon>
        <taxon>Ascomycota</taxon>
        <taxon>Pezizomycotina</taxon>
        <taxon>Sordariomycetes</taxon>
        <taxon>Sordariomycetidae</taxon>
        <taxon>Ophiostomatales</taxon>
        <taxon>Ophiostomataceae</taxon>
        <taxon>Sporothrix</taxon>
    </lineage>
</organism>
<dbReference type="GO" id="GO:0005634">
    <property type="term" value="C:nucleus"/>
    <property type="evidence" value="ECO:0007669"/>
    <property type="project" value="TreeGrafter"/>
</dbReference>
<dbReference type="GO" id="GO:0000151">
    <property type="term" value="C:ubiquitin ligase complex"/>
    <property type="evidence" value="ECO:0007669"/>
    <property type="project" value="TreeGrafter"/>
</dbReference>
<evidence type="ECO:0008006" key="3">
    <source>
        <dbReference type="Google" id="ProtNLM"/>
    </source>
</evidence>
<dbReference type="STRING" id="1391915.U7PMZ7"/>
<dbReference type="GO" id="GO:0061630">
    <property type="term" value="F:ubiquitin protein ligase activity"/>
    <property type="evidence" value="ECO:0007669"/>
    <property type="project" value="TreeGrafter"/>
</dbReference>